<dbReference type="SUPFAM" id="SSF46548">
    <property type="entry name" value="alpha-helical ferredoxin"/>
    <property type="match status" value="1"/>
</dbReference>
<dbReference type="GO" id="GO:0046872">
    <property type="term" value="F:metal ion binding"/>
    <property type="evidence" value="ECO:0007669"/>
    <property type="project" value="UniProtKB-KW"/>
</dbReference>
<evidence type="ECO:0000259" key="9">
    <source>
        <dbReference type="PROSITE" id="PS51379"/>
    </source>
</evidence>
<dbReference type="Pfam" id="PF13646">
    <property type="entry name" value="HEAT_2"/>
    <property type="match status" value="1"/>
</dbReference>
<dbReference type="EC" id="1.1.-.-" evidence="10"/>
<comment type="caution">
    <text evidence="10">The sequence shown here is derived from an EMBL/GenBank/DDBJ whole genome shotgun (WGS) entry which is preliminary data.</text>
</comment>
<reference evidence="10 11" key="1">
    <citation type="submission" date="2019-02" db="EMBL/GenBank/DDBJ databases">
        <title>Deep-cultivation of Planctomycetes and their phenomic and genomic characterization uncovers novel biology.</title>
        <authorList>
            <person name="Wiegand S."/>
            <person name="Jogler M."/>
            <person name="Boedeker C."/>
            <person name="Pinto D."/>
            <person name="Vollmers J."/>
            <person name="Rivas-Marin E."/>
            <person name="Kohn T."/>
            <person name="Peeters S.H."/>
            <person name="Heuer A."/>
            <person name="Rast P."/>
            <person name="Oberbeckmann S."/>
            <person name="Bunk B."/>
            <person name="Jeske O."/>
            <person name="Meyerdierks A."/>
            <person name="Storesund J.E."/>
            <person name="Kallscheuer N."/>
            <person name="Luecker S."/>
            <person name="Lage O.M."/>
            <person name="Pohl T."/>
            <person name="Merkel B.J."/>
            <person name="Hornburger P."/>
            <person name="Mueller R.-W."/>
            <person name="Bruemmer F."/>
            <person name="Labrenz M."/>
            <person name="Spormann A.M."/>
            <person name="Op Den Camp H."/>
            <person name="Overmann J."/>
            <person name="Amann R."/>
            <person name="Jetten M.S.M."/>
            <person name="Mascher T."/>
            <person name="Medema M.H."/>
            <person name="Devos D.P."/>
            <person name="Kaster A.-K."/>
            <person name="Ovreas L."/>
            <person name="Rohde M."/>
            <person name="Galperin M.Y."/>
            <person name="Jogler C."/>
        </authorList>
    </citation>
    <scope>NUCLEOTIDE SEQUENCE [LARGE SCALE GENOMIC DNA]</scope>
    <source>
        <strain evidence="10 11">Pla108</strain>
    </source>
</reference>
<keyword evidence="2" id="KW-0963">Cytoplasm</keyword>
<keyword evidence="5" id="KW-0671">Queuosine biosynthesis</keyword>
<evidence type="ECO:0000256" key="4">
    <source>
        <dbReference type="ARBA" id="ARBA00022723"/>
    </source>
</evidence>
<dbReference type="GO" id="GO:0008616">
    <property type="term" value="P:tRNA queuosine(34) biosynthetic process"/>
    <property type="evidence" value="ECO:0007669"/>
    <property type="project" value="UniProtKB-KW"/>
</dbReference>
<keyword evidence="7" id="KW-0408">Iron</keyword>
<dbReference type="GO" id="GO:0052693">
    <property type="term" value="F:epoxyqueuosine reductase activity"/>
    <property type="evidence" value="ECO:0007669"/>
    <property type="project" value="TreeGrafter"/>
</dbReference>
<dbReference type="PROSITE" id="PS51379">
    <property type="entry name" value="4FE4S_FER_2"/>
    <property type="match status" value="1"/>
</dbReference>
<gene>
    <name evidence="10" type="primary">queG</name>
    <name evidence="10" type="ORF">Pla108_37990</name>
</gene>
<keyword evidence="11" id="KW-1185">Reference proteome</keyword>
<evidence type="ECO:0000256" key="1">
    <source>
        <dbReference type="ARBA" id="ARBA00022485"/>
    </source>
</evidence>
<dbReference type="InterPro" id="IPR013542">
    <property type="entry name" value="QueG_DUF1730"/>
</dbReference>
<dbReference type="Gene3D" id="3.30.70.20">
    <property type="match status" value="1"/>
</dbReference>
<evidence type="ECO:0000256" key="6">
    <source>
        <dbReference type="ARBA" id="ARBA00023002"/>
    </source>
</evidence>
<dbReference type="EMBL" id="SJPR01000007">
    <property type="protein sequence ID" value="TWT94087.1"/>
    <property type="molecule type" value="Genomic_DNA"/>
</dbReference>
<dbReference type="Gene3D" id="1.25.10.10">
    <property type="entry name" value="Leucine-rich Repeat Variant"/>
    <property type="match status" value="1"/>
</dbReference>
<dbReference type="InterPro" id="IPR011989">
    <property type="entry name" value="ARM-like"/>
</dbReference>
<evidence type="ECO:0000313" key="11">
    <source>
        <dbReference type="Proteomes" id="UP000317421"/>
    </source>
</evidence>
<accession>A0A5C6A415</accession>
<keyword evidence="3" id="KW-0819">tRNA processing</keyword>
<dbReference type="PANTHER" id="PTHR30002:SF4">
    <property type="entry name" value="EPOXYQUEUOSINE REDUCTASE"/>
    <property type="match status" value="1"/>
</dbReference>
<dbReference type="InterPro" id="IPR016024">
    <property type="entry name" value="ARM-type_fold"/>
</dbReference>
<dbReference type="AlphaFoldDB" id="A0A5C6A415"/>
<dbReference type="GO" id="GO:0051539">
    <property type="term" value="F:4 iron, 4 sulfur cluster binding"/>
    <property type="evidence" value="ECO:0007669"/>
    <property type="project" value="UniProtKB-KW"/>
</dbReference>
<keyword evidence="8" id="KW-0411">Iron-sulfur</keyword>
<keyword evidence="4" id="KW-0479">Metal-binding</keyword>
<dbReference type="InterPro" id="IPR017896">
    <property type="entry name" value="4Fe4S_Fe-S-bd"/>
</dbReference>
<dbReference type="Pfam" id="PF13484">
    <property type="entry name" value="Fer4_16"/>
    <property type="match status" value="1"/>
</dbReference>
<feature type="domain" description="4Fe-4S ferredoxin-type" evidence="9">
    <location>
        <begin position="199"/>
        <end position="232"/>
    </location>
</feature>
<dbReference type="InterPro" id="IPR017900">
    <property type="entry name" value="4Fe4S_Fe_S_CS"/>
</dbReference>
<evidence type="ECO:0000256" key="2">
    <source>
        <dbReference type="ARBA" id="ARBA00022490"/>
    </source>
</evidence>
<sequence length="405" mass="43917">MFRLRPPESPPLVGLGPVIAGPTAPMTDAELTRRLKTLAAEIGFSMAGVTPAVTPPGIARFDDWLAAGYAGDMRYLADRRDDYEHPARLLDGARSVVVLALDYRTKEPAPPAPGQGRVSRYAWGDRDYHDVIRPRLHRLADALREWRPGAVTRGLVDTAPFLERDFAVLAGLGWVGKNTLVLNRDRGSYFFLAVLLTDATLAYDEPAGVDHCGTCTACLDACPTDAFAAPGVLDATRCISYLNIEQRGMPAADLREGIGSWLLGCDVCQDVCPWNHHAAKQSGSAAGSDFAPREGMNPIELAPLFELSDEAFRERFRKTPLWRPKRRGLLRNAALVLGATRAAGAEEALARGMIDEEPLVREASAWALGQIASVAAIKLLTARRETENDPLVQAEIETALQGLSA</sequence>
<evidence type="ECO:0000313" key="10">
    <source>
        <dbReference type="EMBL" id="TWT94087.1"/>
    </source>
</evidence>
<dbReference type="Proteomes" id="UP000317421">
    <property type="component" value="Unassembled WGS sequence"/>
</dbReference>
<dbReference type="PANTHER" id="PTHR30002">
    <property type="entry name" value="EPOXYQUEUOSINE REDUCTASE"/>
    <property type="match status" value="1"/>
</dbReference>
<dbReference type="SUPFAM" id="SSF48371">
    <property type="entry name" value="ARM repeat"/>
    <property type="match status" value="1"/>
</dbReference>
<evidence type="ECO:0000256" key="3">
    <source>
        <dbReference type="ARBA" id="ARBA00022694"/>
    </source>
</evidence>
<dbReference type="NCBIfam" id="TIGR00276">
    <property type="entry name" value="tRNA epoxyqueuosine(34) reductase QueG"/>
    <property type="match status" value="1"/>
</dbReference>
<dbReference type="Pfam" id="PF08331">
    <property type="entry name" value="QueG_DUF1730"/>
    <property type="match status" value="1"/>
</dbReference>
<organism evidence="10 11">
    <name type="scientific">Botrimarina colliarenosi</name>
    <dbReference type="NCBI Taxonomy" id="2528001"/>
    <lineage>
        <taxon>Bacteria</taxon>
        <taxon>Pseudomonadati</taxon>
        <taxon>Planctomycetota</taxon>
        <taxon>Planctomycetia</taxon>
        <taxon>Pirellulales</taxon>
        <taxon>Lacipirellulaceae</taxon>
        <taxon>Botrimarina</taxon>
    </lineage>
</organism>
<keyword evidence="6 10" id="KW-0560">Oxidoreductase</keyword>
<dbReference type="InterPro" id="IPR004453">
    <property type="entry name" value="QueG"/>
</dbReference>
<evidence type="ECO:0000256" key="8">
    <source>
        <dbReference type="ARBA" id="ARBA00023014"/>
    </source>
</evidence>
<proteinExistence type="predicted"/>
<keyword evidence="1" id="KW-0004">4Fe-4S</keyword>
<name>A0A5C6A415_9BACT</name>
<protein>
    <submittedName>
        <fullName evidence="10">Epoxyqueuosine reductase</fullName>
        <ecNumber evidence="10">1.1.-.-</ecNumber>
    </submittedName>
</protein>
<dbReference type="PROSITE" id="PS00198">
    <property type="entry name" value="4FE4S_FER_1"/>
    <property type="match status" value="1"/>
</dbReference>
<evidence type="ECO:0000256" key="5">
    <source>
        <dbReference type="ARBA" id="ARBA00022785"/>
    </source>
</evidence>
<evidence type="ECO:0000256" key="7">
    <source>
        <dbReference type="ARBA" id="ARBA00023004"/>
    </source>
</evidence>